<evidence type="ECO:0000256" key="7">
    <source>
        <dbReference type="RuleBase" id="RU003322"/>
    </source>
</evidence>
<dbReference type="AlphaFoldDB" id="A0A928ZQJ7"/>
<dbReference type="GO" id="GO:0005524">
    <property type="term" value="F:ATP binding"/>
    <property type="evidence" value="ECO:0007669"/>
    <property type="project" value="UniProtKB-KW"/>
</dbReference>
<dbReference type="InterPro" id="IPR029047">
    <property type="entry name" value="HSP70_peptide-bd_sf"/>
</dbReference>
<keyword evidence="4 7" id="KW-0067">ATP-binding</keyword>
<keyword evidence="9" id="KW-1185">Reference proteome</keyword>
<keyword evidence="6" id="KW-0143">Chaperone</keyword>
<accession>A0A928ZQJ7</accession>
<dbReference type="EMBL" id="JADEXP010000009">
    <property type="protein sequence ID" value="MBE9065473.1"/>
    <property type="molecule type" value="Genomic_DNA"/>
</dbReference>
<dbReference type="RefSeq" id="WP_193990463.1">
    <property type="nucleotide sequence ID" value="NZ_JADEXP010000009.1"/>
</dbReference>
<keyword evidence="5" id="KW-0346">Stress response</keyword>
<dbReference type="InterPro" id="IPR013126">
    <property type="entry name" value="Hsp_70_fam"/>
</dbReference>
<dbReference type="Gene3D" id="3.30.420.40">
    <property type="match status" value="2"/>
</dbReference>
<dbReference type="Gene3D" id="2.60.34.10">
    <property type="entry name" value="Substrate Binding Domain Of DNAk, Chain A, domain 1"/>
    <property type="match status" value="1"/>
</dbReference>
<organism evidence="8 9">
    <name type="scientific">Leptolyngbya cf. ectocarpi LEGE 11479</name>
    <dbReference type="NCBI Taxonomy" id="1828722"/>
    <lineage>
        <taxon>Bacteria</taxon>
        <taxon>Bacillati</taxon>
        <taxon>Cyanobacteriota</taxon>
        <taxon>Cyanophyceae</taxon>
        <taxon>Leptolyngbyales</taxon>
        <taxon>Leptolyngbyaceae</taxon>
        <taxon>Leptolyngbya group</taxon>
        <taxon>Leptolyngbya</taxon>
    </lineage>
</organism>
<name>A0A928ZQJ7_LEPEC</name>
<dbReference type="SUPFAM" id="SSF53067">
    <property type="entry name" value="Actin-like ATPase domain"/>
    <property type="match status" value="2"/>
</dbReference>
<dbReference type="InterPro" id="IPR043129">
    <property type="entry name" value="ATPase_NBD"/>
</dbReference>
<dbReference type="Gene3D" id="3.90.640.10">
    <property type="entry name" value="Actin, Chain A, domain 4"/>
    <property type="match status" value="1"/>
</dbReference>
<gene>
    <name evidence="8" type="ORF">IQ260_02265</name>
</gene>
<dbReference type="PANTHER" id="PTHR19375">
    <property type="entry name" value="HEAT SHOCK PROTEIN 70KDA"/>
    <property type="match status" value="1"/>
</dbReference>
<dbReference type="Proteomes" id="UP000615026">
    <property type="component" value="Unassembled WGS sequence"/>
</dbReference>
<comment type="caution">
    <text evidence="8">The sequence shown here is derived from an EMBL/GenBank/DDBJ whole genome shotgun (WGS) entry which is preliminary data.</text>
</comment>
<keyword evidence="2" id="KW-0597">Phosphoprotein</keyword>
<comment type="similarity">
    <text evidence="1 7">Belongs to the heat shock protein 70 family.</text>
</comment>
<proteinExistence type="inferred from homology"/>
<dbReference type="InterPro" id="IPR018181">
    <property type="entry name" value="Heat_shock_70_CS"/>
</dbReference>
<sequence length="523" mass="57877">MVLAIDFGTSNTVLCRWNMATQSAEILPLAAVAQRPPGPAVVPSLVYVEDAQRPQVLIGQGVRDRGLDQSPDRCFKNFKRGIGTAIQGFIPDLDGCTVSFEQVGEWFLTQIIEQLKQQDEPLDEIVLTVPVDSFETYRSWLGGLCQSWDVNRVRMIDEPTAAALGYGLTDNETVLVIDFGGGTLDLAMVQLSGRRSQALGYILKWGQKTMGNSAQQVSTAKVVAKAGENLGGADIDQWVAQYLSEQYGIPLSALTLRLAEQLKIQLSTALSASESYFDDETFDSYELALDRGQFEAILQQQSFFDRLEERVTQVLQQGRRQGLDLDDVDAVLLVGGTTQIPAVQTWVKARFDQTRVCCDRPFTAVSAGALQLQQIKLTDFLYHGYGIRYWDRRNNCHGWHPIIPQGQPYPMTQPVELVLGASSEKQPSIELIIGELGGNQGSTEVYFEGNRLVTRQTQTGETVAQPLNEQAPSIATLTPPGRPGEDRVKLSFMVDQDRLLRVTVEDMLTEEVLTQKQAVVELS</sequence>
<evidence type="ECO:0000313" key="8">
    <source>
        <dbReference type="EMBL" id="MBE9065473.1"/>
    </source>
</evidence>
<evidence type="ECO:0000256" key="2">
    <source>
        <dbReference type="ARBA" id="ARBA00022553"/>
    </source>
</evidence>
<keyword evidence="3 7" id="KW-0547">Nucleotide-binding</keyword>
<dbReference type="Pfam" id="PF00012">
    <property type="entry name" value="HSP70"/>
    <property type="match status" value="2"/>
</dbReference>
<evidence type="ECO:0000256" key="4">
    <source>
        <dbReference type="ARBA" id="ARBA00022840"/>
    </source>
</evidence>
<dbReference type="PRINTS" id="PR00301">
    <property type="entry name" value="HEATSHOCK70"/>
</dbReference>
<evidence type="ECO:0000256" key="3">
    <source>
        <dbReference type="ARBA" id="ARBA00022741"/>
    </source>
</evidence>
<reference evidence="8" key="1">
    <citation type="submission" date="2020-10" db="EMBL/GenBank/DDBJ databases">
        <authorList>
            <person name="Castelo-Branco R."/>
            <person name="Eusebio N."/>
            <person name="Adriana R."/>
            <person name="Vieira A."/>
            <person name="Brugerolle De Fraissinette N."/>
            <person name="Rezende De Castro R."/>
            <person name="Schneider M.P."/>
            <person name="Vasconcelos V."/>
            <person name="Leao P.N."/>
        </authorList>
    </citation>
    <scope>NUCLEOTIDE SEQUENCE</scope>
    <source>
        <strain evidence="8">LEGE 11479</strain>
    </source>
</reference>
<dbReference type="GO" id="GO:0140662">
    <property type="term" value="F:ATP-dependent protein folding chaperone"/>
    <property type="evidence" value="ECO:0007669"/>
    <property type="project" value="InterPro"/>
</dbReference>
<protein>
    <submittedName>
        <fullName evidence="8">Hsp70 family protein</fullName>
    </submittedName>
</protein>
<evidence type="ECO:0000256" key="6">
    <source>
        <dbReference type="ARBA" id="ARBA00023186"/>
    </source>
</evidence>
<evidence type="ECO:0000256" key="5">
    <source>
        <dbReference type="ARBA" id="ARBA00023016"/>
    </source>
</evidence>
<evidence type="ECO:0000256" key="1">
    <source>
        <dbReference type="ARBA" id="ARBA00007381"/>
    </source>
</evidence>
<evidence type="ECO:0000313" key="9">
    <source>
        <dbReference type="Proteomes" id="UP000615026"/>
    </source>
</evidence>
<dbReference type="PROSITE" id="PS01036">
    <property type="entry name" value="HSP70_3"/>
    <property type="match status" value="1"/>
</dbReference>